<keyword evidence="2" id="KW-1185">Reference proteome</keyword>
<sequence>MVTTLTLASTQQEGLRDKARITKKDLLVWTRHVKQIRPRQCDICPETIDLLFQNKVQRPWKERIIPATTTPLVTKTSPQEPGSHTSISQLSSYWTHKVASAPNNLSPPSSTRLNIDPSRKTHDR</sequence>
<reference evidence="3" key="1">
    <citation type="submission" date="2016-11" db="UniProtKB">
        <authorList>
            <consortium name="WormBaseParasite"/>
        </authorList>
    </citation>
    <scope>IDENTIFICATION</scope>
</reference>
<evidence type="ECO:0000313" key="3">
    <source>
        <dbReference type="WBParaSite" id="Hba_07629"/>
    </source>
</evidence>
<feature type="region of interest" description="Disordered" evidence="1">
    <location>
        <begin position="69"/>
        <end position="124"/>
    </location>
</feature>
<dbReference type="AlphaFoldDB" id="A0A1I7WR96"/>
<organism evidence="2 3">
    <name type="scientific">Heterorhabditis bacteriophora</name>
    <name type="common">Entomopathogenic nematode worm</name>
    <dbReference type="NCBI Taxonomy" id="37862"/>
    <lineage>
        <taxon>Eukaryota</taxon>
        <taxon>Metazoa</taxon>
        <taxon>Ecdysozoa</taxon>
        <taxon>Nematoda</taxon>
        <taxon>Chromadorea</taxon>
        <taxon>Rhabditida</taxon>
        <taxon>Rhabditina</taxon>
        <taxon>Rhabditomorpha</taxon>
        <taxon>Strongyloidea</taxon>
        <taxon>Heterorhabditidae</taxon>
        <taxon>Heterorhabditis</taxon>
    </lineage>
</organism>
<evidence type="ECO:0000256" key="1">
    <source>
        <dbReference type="SAM" id="MobiDB-lite"/>
    </source>
</evidence>
<feature type="compositionally biased region" description="Low complexity" evidence="1">
    <location>
        <begin position="99"/>
        <end position="110"/>
    </location>
</feature>
<proteinExistence type="predicted"/>
<accession>A0A1I7WR96</accession>
<dbReference type="WBParaSite" id="Hba_07629">
    <property type="protein sequence ID" value="Hba_07629"/>
    <property type="gene ID" value="Hba_07629"/>
</dbReference>
<name>A0A1I7WR96_HETBA</name>
<protein>
    <submittedName>
        <fullName evidence="3">Uncharacterized protein</fullName>
    </submittedName>
</protein>
<feature type="compositionally biased region" description="Polar residues" evidence="1">
    <location>
        <begin position="69"/>
        <end position="94"/>
    </location>
</feature>
<evidence type="ECO:0000313" key="2">
    <source>
        <dbReference type="Proteomes" id="UP000095283"/>
    </source>
</evidence>
<dbReference type="Proteomes" id="UP000095283">
    <property type="component" value="Unplaced"/>
</dbReference>